<evidence type="ECO:0000313" key="4">
    <source>
        <dbReference type="Proteomes" id="UP001232992"/>
    </source>
</evidence>
<proteinExistence type="predicted"/>
<dbReference type="NCBIfam" id="NF038121">
    <property type="entry name" value="PEP_CTERM_LEVG"/>
    <property type="match status" value="1"/>
</dbReference>
<evidence type="ECO:0000256" key="1">
    <source>
        <dbReference type="SAM" id="SignalP"/>
    </source>
</evidence>
<gene>
    <name evidence="3" type="ORF">PMH09_02895</name>
</gene>
<dbReference type="NCBIfam" id="TIGR02595">
    <property type="entry name" value="PEP_CTERM"/>
    <property type="match status" value="1"/>
</dbReference>
<comment type="caution">
    <text evidence="3">The sequence shown here is derived from an EMBL/GenBank/DDBJ whole genome shotgun (WGS) entry which is preliminary data.</text>
</comment>
<keyword evidence="4" id="KW-1185">Reference proteome</keyword>
<dbReference type="Pfam" id="PF07589">
    <property type="entry name" value="PEP-CTERM"/>
    <property type="match status" value="1"/>
</dbReference>
<dbReference type="InterPro" id="IPR013424">
    <property type="entry name" value="Ice-binding_C"/>
</dbReference>
<accession>A0ABT7BSG2</accession>
<dbReference type="RefSeq" id="WP_283756782.1">
    <property type="nucleotide sequence ID" value="NZ_JAQOSQ010000002.1"/>
</dbReference>
<dbReference type="EMBL" id="JAQOSQ010000002">
    <property type="protein sequence ID" value="MDJ1182129.1"/>
    <property type="molecule type" value="Genomic_DNA"/>
</dbReference>
<feature type="chain" id="PRO_5046193916" evidence="1">
    <location>
        <begin position="28"/>
        <end position="228"/>
    </location>
</feature>
<evidence type="ECO:0000313" key="3">
    <source>
        <dbReference type="EMBL" id="MDJ1182129.1"/>
    </source>
</evidence>
<sequence length="228" mass="23846">MTNNWQQLTLSATTALAIAAIAPSAQAMSLVPQEEGEVDVGLGCLTTCISLPNLITSIVSEVDGTTGARSRLFVDDVTGSANNYGSVNLNQGDIGTNSTGFWYRPVEETEEDGQLEVGTFTFTFKKTISELMIDFFDTEVGGQTGILEVNGQSYNSFVPNGGNGNIFTQTLNDVSSITLKLGSDFVQGTGDGVNFRIAASASVPEPASLLGLGAVAVLGAFGLRKRSV</sequence>
<keyword evidence="1" id="KW-0732">Signal</keyword>
<name>A0ABT7BSG2_9CYAN</name>
<reference evidence="3 4" key="1">
    <citation type="submission" date="2023-01" db="EMBL/GenBank/DDBJ databases">
        <title>Novel diversity within Roseofilum (Cyanobacteria; Desertifilaceae) from marine benthic mats with descriptions of four novel species.</title>
        <authorList>
            <person name="Wang Y."/>
            <person name="Berthold D.E."/>
            <person name="Hu J."/>
            <person name="Lefler F.W."/>
            <person name="Laughinghouse H.D. IV."/>
        </authorList>
    </citation>
    <scope>NUCLEOTIDE SEQUENCE [LARGE SCALE GENOMIC DNA]</scope>
    <source>
        <strain evidence="3 4">BLCC-M143</strain>
    </source>
</reference>
<protein>
    <submittedName>
        <fullName evidence="3">LEVG family PEP-CTERM protein</fullName>
    </submittedName>
</protein>
<dbReference type="Proteomes" id="UP001232992">
    <property type="component" value="Unassembled WGS sequence"/>
</dbReference>
<feature type="domain" description="Ice-binding protein C-terminal" evidence="2">
    <location>
        <begin position="202"/>
        <end position="226"/>
    </location>
</feature>
<feature type="signal peptide" evidence="1">
    <location>
        <begin position="1"/>
        <end position="27"/>
    </location>
</feature>
<organism evidence="3 4">
    <name type="scientific">Roseofilum casamattae BLCC-M143</name>
    <dbReference type="NCBI Taxonomy" id="3022442"/>
    <lineage>
        <taxon>Bacteria</taxon>
        <taxon>Bacillati</taxon>
        <taxon>Cyanobacteriota</taxon>
        <taxon>Cyanophyceae</taxon>
        <taxon>Desertifilales</taxon>
        <taxon>Desertifilaceae</taxon>
        <taxon>Roseofilum</taxon>
        <taxon>Roseofilum casamattae</taxon>
    </lineage>
</organism>
<evidence type="ECO:0000259" key="2">
    <source>
        <dbReference type="Pfam" id="PF07589"/>
    </source>
</evidence>